<feature type="coiled-coil region" evidence="1">
    <location>
        <begin position="132"/>
        <end position="166"/>
    </location>
</feature>
<accession>A0A0B9AFS7</accession>
<keyword evidence="1" id="KW-0175">Coiled coil</keyword>
<dbReference type="AlphaFoldDB" id="A0A0B9AFS7"/>
<name>A0A0B9AFS7_9SPHN</name>
<evidence type="ECO:0000313" key="2">
    <source>
        <dbReference type="EMBL" id="KHS49518.1"/>
    </source>
</evidence>
<evidence type="ECO:0000256" key="1">
    <source>
        <dbReference type="SAM" id="Coils"/>
    </source>
</evidence>
<comment type="caution">
    <text evidence="2">The sequence shown here is derived from an EMBL/GenBank/DDBJ whole genome shotgun (WGS) entry which is preliminary data.</text>
</comment>
<reference evidence="2 3" key="1">
    <citation type="submission" date="2014-10" db="EMBL/GenBank/DDBJ databases">
        <title>Draft genome sequence of Novosphingobium subterraneum DSM 12447.</title>
        <authorList>
            <person name="Gan H.M."/>
            <person name="Gan H.Y."/>
            <person name="Savka M.A."/>
        </authorList>
    </citation>
    <scope>NUCLEOTIDE SEQUENCE [LARGE SCALE GENOMIC DNA]</scope>
    <source>
        <strain evidence="2 3">DSM 12447</strain>
    </source>
</reference>
<sequence length="222" mass="24395">MAYLPRYALFKERGNTDAMIVTRRSQQVFSESCEAHGGTIVPADDLRTGMFRNRVIAHLTRPTGYRHQWRGEVAICDGSGGEPLVGFVSLLMDNSEISRSGDIGSQVMGRLFGGLSNTTAIYLFHPDRLPTVADAAAVVDEEERRIAAVEERFEAASERIAEFQRNLAIGDESNCGTVIEVRGPMAEIAVPTNRRAPNGESTFWSRIERLAPPGYAICTFGL</sequence>
<keyword evidence="3" id="KW-1185">Reference proteome</keyword>
<proteinExistence type="predicted"/>
<dbReference type="PATRIC" id="fig|48936.3.peg.226"/>
<dbReference type="STRING" id="48936.NJ75_00221"/>
<protein>
    <submittedName>
        <fullName evidence="2">Uncharacterized protein</fullName>
    </submittedName>
</protein>
<evidence type="ECO:0000313" key="3">
    <source>
        <dbReference type="Proteomes" id="UP000031338"/>
    </source>
</evidence>
<dbReference type="Proteomes" id="UP000031338">
    <property type="component" value="Unassembled WGS sequence"/>
</dbReference>
<organism evidence="2 3">
    <name type="scientific">Novosphingobium subterraneum</name>
    <dbReference type="NCBI Taxonomy" id="48936"/>
    <lineage>
        <taxon>Bacteria</taxon>
        <taxon>Pseudomonadati</taxon>
        <taxon>Pseudomonadota</taxon>
        <taxon>Alphaproteobacteria</taxon>
        <taxon>Sphingomonadales</taxon>
        <taxon>Sphingomonadaceae</taxon>
        <taxon>Novosphingobium</taxon>
    </lineage>
</organism>
<dbReference type="RefSeq" id="WP_007015737.1">
    <property type="nucleotide sequence ID" value="NZ_JBNNWK010000035.1"/>
</dbReference>
<gene>
    <name evidence="2" type="ORF">NJ75_00221</name>
</gene>
<dbReference type="EMBL" id="JRVC01000001">
    <property type="protein sequence ID" value="KHS49518.1"/>
    <property type="molecule type" value="Genomic_DNA"/>
</dbReference>